<evidence type="ECO:0000313" key="8">
    <source>
        <dbReference type="Proteomes" id="UP000006591"/>
    </source>
</evidence>
<accession>A0A0E0I1F9</accession>
<dbReference type="Gramene" id="ONIVA07G14580.1">
    <property type="protein sequence ID" value="ONIVA07G14580.1"/>
    <property type="gene ID" value="ONIVA07G14580"/>
</dbReference>
<evidence type="ECO:0000256" key="3">
    <source>
        <dbReference type="ARBA" id="ARBA00022842"/>
    </source>
</evidence>
<dbReference type="eggNOG" id="KOG0743">
    <property type="taxonomic scope" value="Eukaryota"/>
</dbReference>
<keyword evidence="3" id="KW-0460">Magnesium</keyword>
<evidence type="ECO:0000313" key="7">
    <source>
        <dbReference type="EnsemblPlants" id="ONIVA07G14580.1"/>
    </source>
</evidence>
<reference evidence="7" key="1">
    <citation type="submission" date="2015-04" db="UniProtKB">
        <authorList>
            <consortium name="EnsemblPlants"/>
        </authorList>
    </citation>
    <scope>IDENTIFICATION</scope>
    <source>
        <strain evidence="7">SL10</strain>
    </source>
</reference>
<dbReference type="InterPro" id="IPR003960">
    <property type="entry name" value="ATPase_AAA_CS"/>
</dbReference>
<evidence type="ECO:0000256" key="5">
    <source>
        <dbReference type="SAM" id="MobiDB-lite"/>
    </source>
</evidence>
<evidence type="ECO:0000256" key="2">
    <source>
        <dbReference type="ARBA" id="ARBA00007448"/>
    </source>
</evidence>
<dbReference type="GO" id="GO:0006950">
    <property type="term" value="P:response to stress"/>
    <property type="evidence" value="ECO:0007669"/>
    <property type="project" value="UniProtKB-ARBA"/>
</dbReference>
<organism evidence="7">
    <name type="scientific">Oryza nivara</name>
    <name type="common">Indian wild rice</name>
    <name type="synonym">Oryza sativa f. spontanea</name>
    <dbReference type="NCBI Taxonomy" id="4536"/>
    <lineage>
        <taxon>Eukaryota</taxon>
        <taxon>Viridiplantae</taxon>
        <taxon>Streptophyta</taxon>
        <taxon>Embryophyta</taxon>
        <taxon>Tracheophyta</taxon>
        <taxon>Spermatophyta</taxon>
        <taxon>Magnoliopsida</taxon>
        <taxon>Liliopsida</taxon>
        <taxon>Poales</taxon>
        <taxon>Poaceae</taxon>
        <taxon>BOP clade</taxon>
        <taxon>Oryzoideae</taxon>
        <taxon>Oryzeae</taxon>
        <taxon>Oryzinae</taxon>
        <taxon>Oryza</taxon>
    </lineage>
</organism>
<dbReference type="SMART" id="SM00382">
    <property type="entry name" value="AAA"/>
    <property type="match status" value="2"/>
</dbReference>
<dbReference type="Proteomes" id="UP000006591">
    <property type="component" value="Chromosome 7"/>
</dbReference>
<dbReference type="Gene3D" id="6.10.280.40">
    <property type="match status" value="3"/>
</dbReference>
<sequence length="1567" mass="174739">MSASRAHKFQEGEKTSALAVGRMDSSSAAYGGKAVDAYRRALGTAASAAAYAVLARSMARELLPDELRAAARVGEQGAPHARATPAAAAAAAEVEVENTRTATSCSTPRGRTWRRGSTRATCAAWGSRCPRPREEGDGGRDGWRARLFIEPGDSTTDVFDGVEFTWRSVPLAAATGGAEKKAKGGDREFLLELSFDADAEHTATAMDSKHGSAPSINHDHFLDRCKVTLSGLLNLIDGLWSATSDERVIVFTTNYKERLLRPGRMDMHVYMGYCGWEAFKTLAHNYFLVDDHPLFPEIRQLLAGVEATPAEVSEMLLRCEDAGVALRGLAELLKEKKKQEARRDGQQQQKAVATAATVTAYAVLAHGMARELVPHDLRAALSWAASLVRARVEPRPAERRTAIIRSIEGNGHGHAQCIESRFFVDAHAYLATKIDPRSMSRFFLGGGRRGRNVLSMVPGDSMTDVFEGVEFKWTSVPAEGRFADTEVSLELSFDAAHTDMALGRYVPFIKEEVEQARRRDRELMIFMNEGSSWRGIAHHHPATFDTLAMDPELKRSIVADLDRFLKRKEYYRRIGKAWKRGYLLHGPPGTGKSSLVAAMANYLRFNLYDLDLSEVHSNSALQRLLIGMTNRCILIIEDIDCCFRARSRENGKERKTPTPTNNDGDDDDDDEEGDDFSEKRMTLSGLLNFIDGLWSTSGEERVIVFTTNYKDRLDAALLRPGRMDMHVYMGYCGWDAFKTLAHNYFLVDDHPLFPEIRALLAGVEATPAEVSEMLLRSEDADAALSGLVEFLEEKKEKKKKKQAMCEAGNSAEFSDGACGQHHTVELTPRLICSDGHPKSFRLVVLAIDDSRVRASICSSDNTGEWEWSSLPWVDIPEPVRSDDTGCWLLNEGTMQANGSLYWVYEDRRYLLSLDAATMAFSAVQLPQCLRHCSSLDVGETKDGATCIVYAHQLNVGVLMHTKGDDGASERWVMDRVVPLGKELERVLRAPLRDGSVLMHLVDNPRQVFVLAVRDGYAYLATSPMFHDPQSPCWFLSLCLETMKLERLFRRTFDNLVQPYIMAWPPSLVVDTYRRAVATAATVTAYAVLARGMARELVPHDLRAAVSWAATLVRARLGPRPAERRTVIIRRVDDDGRHDGCFAEAHAYLATRIDPRALSRFRLSGGVGDGRGRRNALSMVPGDSMTDVFEGVEFRWTSVVAEGGGRFSESSLELSFDAEHTDMSLGRYVPFITEEVEQARRRDRDLKIFMNERSSWRGIVHHHPATFDTLAMDPELKQSIVADLDRFLKRKEYYRRIGKAWKRGYLLHGPPGTGKSSLVAAMANQLRFNLYDLDLSEVHSNSALQRLLIGMPNRTILVIEDIDCCFSARSREDGKDRKTPPAVCYGDGGGDYDEDEYYEEDEGNWRDDFSEKQSLTLSGLLNFIDGLWSTSGEERVIDRLDAALLRPGRMDMHIYMGYCGWDAFKTLAHNYFLVGDHPLFPEIRELLAGVEATPAEVSEMLLRSEDADAALAGLVEFLEEKKKLASSVDASRTSAMPLQDNSKNRDDLMGHGSMEVGNFSLEVQNTEV</sequence>
<dbReference type="InterPro" id="IPR003593">
    <property type="entry name" value="AAA+_ATPase"/>
</dbReference>
<dbReference type="HOGENOM" id="CLU_003755_0_0_1"/>
<dbReference type="InterPro" id="IPR027417">
    <property type="entry name" value="P-loop_NTPase"/>
</dbReference>
<comment type="similarity">
    <text evidence="2">Belongs to the AAA ATPase family. BCS1 subfamily.</text>
</comment>
<dbReference type="InterPro" id="IPR003959">
    <property type="entry name" value="ATPase_AAA_core"/>
</dbReference>
<dbReference type="OMA" id="AMCEAGN"/>
<evidence type="ECO:0000259" key="6">
    <source>
        <dbReference type="SMART" id="SM00382"/>
    </source>
</evidence>
<feature type="region of interest" description="Disordered" evidence="5">
    <location>
        <begin position="650"/>
        <end position="676"/>
    </location>
</feature>
<comment type="catalytic activity">
    <reaction evidence="4">
        <text>ATP + H2O = ADP + phosphate + H(+)</text>
        <dbReference type="Rhea" id="RHEA:13065"/>
        <dbReference type="ChEBI" id="CHEBI:15377"/>
        <dbReference type="ChEBI" id="CHEBI:15378"/>
        <dbReference type="ChEBI" id="CHEBI:30616"/>
        <dbReference type="ChEBI" id="CHEBI:43474"/>
        <dbReference type="ChEBI" id="CHEBI:456216"/>
    </reaction>
</comment>
<feature type="domain" description="AAA+ ATPase" evidence="6">
    <location>
        <begin position="1300"/>
        <end position="1459"/>
    </location>
</feature>
<keyword evidence="8" id="KW-1185">Reference proteome</keyword>
<feature type="region of interest" description="Disordered" evidence="5">
    <location>
        <begin position="1528"/>
        <end position="1548"/>
    </location>
</feature>
<feature type="compositionally biased region" description="Acidic residues" evidence="5">
    <location>
        <begin position="663"/>
        <end position="675"/>
    </location>
</feature>
<dbReference type="Pfam" id="PF25568">
    <property type="entry name" value="AAA_lid_At3g28540"/>
    <property type="match status" value="3"/>
</dbReference>
<dbReference type="InterPro" id="IPR050747">
    <property type="entry name" value="Mitochondrial_chaperone_BCS1"/>
</dbReference>
<comment type="cofactor">
    <cofactor evidence="1">
        <name>Mg(2+)</name>
        <dbReference type="ChEBI" id="CHEBI:18420"/>
    </cofactor>
</comment>
<evidence type="ECO:0000256" key="4">
    <source>
        <dbReference type="ARBA" id="ARBA00049360"/>
    </source>
</evidence>
<dbReference type="CDD" id="cd19510">
    <property type="entry name" value="RecA-like_BCS1"/>
    <property type="match status" value="1"/>
</dbReference>
<dbReference type="Pfam" id="PF00004">
    <property type="entry name" value="AAA"/>
    <property type="match status" value="3"/>
</dbReference>
<dbReference type="GO" id="GO:0016887">
    <property type="term" value="F:ATP hydrolysis activity"/>
    <property type="evidence" value="ECO:0007669"/>
    <property type="project" value="InterPro"/>
</dbReference>
<dbReference type="InterPro" id="IPR025753">
    <property type="entry name" value="AAA_N_dom"/>
</dbReference>
<evidence type="ECO:0000256" key="1">
    <source>
        <dbReference type="ARBA" id="ARBA00001946"/>
    </source>
</evidence>
<dbReference type="SUPFAM" id="SSF52540">
    <property type="entry name" value="P-loop containing nucleoside triphosphate hydrolases"/>
    <property type="match status" value="3"/>
</dbReference>
<dbReference type="STRING" id="4536.A0A0E0I1F9"/>
<feature type="compositionally biased region" description="Polar residues" evidence="5">
    <location>
        <begin position="1528"/>
        <end position="1540"/>
    </location>
</feature>
<dbReference type="EnsemblPlants" id="ONIVA07G14580.1">
    <property type="protein sequence ID" value="ONIVA07G14580.1"/>
    <property type="gene ID" value="ONIVA07G14580"/>
</dbReference>
<dbReference type="GO" id="GO:0005524">
    <property type="term" value="F:ATP binding"/>
    <property type="evidence" value="ECO:0007669"/>
    <property type="project" value="InterPro"/>
</dbReference>
<reference evidence="7" key="2">
    <citation type="submission" date="2018-04" db="EMBL/GenBank/DDBJ databases">
        <title>OnivRS2 (Oryza nivara Reference Sequence Version 2).</title>
        <authorList>
            <person name="Zhang J."/>
            <person name="Kudrna D."/>
            <person name="Lee S."/>
            <person name="Talag J."/>
            <person name="Rajasekar S."/>
            <person name="Welchert J."/>
            <person name="Hsing Y.-I."/>
            <person name="Wing R.A."/>
        </authorList>
    </citation>
    <scope>NUCLEOTIDE SEQUENCE [LARGE SCALE GENOMIC DNA]</scope>
    <source>
        <strain evidence="7">SL10</strain>
    </source>
</reference>
<name>A0A0E0I1F9_ORYNI</name>
<dbReference type="PANTHER" id="PTHR23070">
    <property type="entry name" value="BCS1 AAA-TYPE ATPASE"/>
    <property type="match status" value="1"/>
</dbReference>
<feature type="region of interest" description="Disordered" evidence="5">
    <location>
        <begin position="1370"/>
        <end position="1390"/>
    </location>
</feature>
<protein>
    <recommendedName>
        <fullName evidence="6">AAA+ ATPase domain-containing protein</fullName>
    </recommendedName>
</protein>
<dbReference type="PROSITE" id="PS00674">
    <property type="entry name" value="AAA"/>
    <property type="match status" value="1"/>
</dbReference>
<feature type="domain" description="AAA+ ATPase" evidence="6">
    <location>
        <begin position="578"/>
        <end position="733"/>
    </location>
</feature>
<dbReference type="Pfam" id="PF14363">
    <property type="entry name" value="AAA_assoc"/>
    <property type="match status" value="2"/>
</dbReference>
<dbReference type="Gene3D" id="3.40.50.300">
    <property type="entry name" value="P-loop containing nucleotide triphosphate hydrolases"/>
    <property type="match status" value="3"/>
</dbReference>
<proteinExistence type="inferred from homology"/>
<dbReference type="InterPro" id="IPR058017">
    <property type="entry name" value="At3g28540-like_C"/>
</dbReference>